<protein>
    <submittedName>
        <fullName evidence="1">Uncharacterized protein</fullName>
    </submittedName>
</protein>
<organism evidence="1 2">
    <name type="scientific">Paenibacillus konkukensis</name>
    <dbReference type="NCBI Taxonomy" id="2020716"/>
    <lineage>
        <taxon>Bacteria</taxon>
        <taxon>Bacillati</taxon>
        <taxon>Bacillota</taxon>
        <taxon>Bacilli</taxon>
        <taxon>Bacillales</taxon>
        <taxon>Paenibacillaceae</taxon>
        <taxon>Paenibacillus</taxon>
    </lineage>
</organism>
<name>A0ABY4RJC6_9BACL</name>
<sequence length="55" mass="6467">MALNGNHNMFDNAFPIDLRKQRLYGLPAHFLIILLDKMNIRQTDFVKGCHFCFVQ</sequence>
<gene>
    <name evidence="1" type="ORF">SK3146_00880</name>
</gene>
<proteinExistence type="predicted"/>
<evidence type="ECO:0000313" key="2">
    <source>
        <dbReference type="Proteomes" id="UP001057134"/>
    </source>
</evidence>
<accession>A0ABY4RJC6</accession>
<reference evidence="1" key="1">
    <citation type="submission" date="2018-02" db="EMBL/GenBank/DDBJ databases">
        <authorList>
            <person name="Kim S.-K."/>
            <person name="Jung H.-I."/>
            <person name="Lee S.-W."/>
        </authorList>
    </citation>
    <scope>NUCLEOTIDE SEQUENCE</scope>
    <source>
        <strain evidence="1">SK3146</strain>
    </source>
</reference>
<evidence type="ECO:0000313" key="1">
    <source>
        <dbReference type="EMBL" id="UQZ81724.1"/>
    </source>
</evidence>
<keyword evidence="2" id="KW-1185">Reference proteome</keyword>
<dbReference type="EMBL" id="CP027059">
    <property type="protein sequence ID" value="UQZ81724.1"/>
    <property type="molecule type" value="Genomic_DNA"/>
</dbReference>
<dbReference type="Proteomes" id="UP001057134">
    <property type="component" value="Chromosome"/>
</dbReference>
<reference evidence="1" key="2">
    <citation type="journal article" date="2021" name="J Anim Sci Technol">
        <title>Complete genome sequence of Paenibacillus konkukensis sp. nov. SK3146 as a potential probiotic strain.</title>
        <authorList>
            <person name="Jung H.I."/>
            <person name="Park S."/>
            <person name="Niu K.M."/>
            <person name="Lee S.W."/>
            <person name="Kothari D."/>
            <person name="Yi K.J."/>
            <person name="Kim S.K."/>
        </authorList>
    </citation>
    <scope>NUCLEOTIDE SEQUENCE</scope>
    <source>
        <strain evidence="1">SK3146</strain>
    </source>
</reference>